<dbReference type="Proteomes" id="UP000006514">
    <property type="component" value="Unassembled WGS sequence"/>
</dbReference>
<dbReference type="InterPro" id="IPR001128">
    <property type="entry name" value="Cyt_P450"/>
</dbReference>
<keyword evidence="6" id="KW-0560">Oxidoreductase</keyword>
<dbReference type="AlphaFoldDB" id="J0LDL3"/>
<keyword evidence="8" id="KW-0503">Monooxygenase</keyword>
<dbReference type="GO" id="GO:0016705">
    <property type="term" value="F:oxidoreductase activity, acting on paired donors, with incorporation or reduction of molecular oxygen"/>
    <property type="evidence" value="ECO:0007669"/>
    <property type="project" value="InterPro"/>
</dbReference>
<evidence type="ECO:0000313" key="11">
    <source>
        <dbReference type="EMBL" id="EJD34765.1"/>
    </source>
</evidence>
<dbReference type="GO" id="GO:0004497">
    <property type="term" value="F:monooxygenase activity"/>
    <property type="evidence" value="ECO:0007669"/>
    <property type="project" value="UniProtKB-KW"/>
</dbReference>
<dbReference type="Gene3D" id="1.10.630.10">
    <property type="entry name" value="Cytochrome P450"/>
    <property type="match status" value="1"/>
</dbReference>
<keyword evidence="5 9" id="KW-0479">Metal-binding</keyword>
<feature type="binding site" description="axial binding residue" evidence="9">
    <location>
        <position position="462"/>
    </location>
    <ligand>
        <name>heme</name>
        <dbReference type="ChEBI" id="CHEBI:30413"/>
    </ligand>
    <ligandPart>
        <name>Fe</name>
        <dbReference type="ChEBI" id="CHEBI:18248"/>
    </ligandPart>
</feature>
<dbReference type="PANTHER" id="PTHR24305">
    <property type="entry name" value="CYTOCHROME P450"/>
    <property type="match status" value="1"/>
</dbReference>
<name>J0LDL3_AURST</name>
<comment type="pathway">
    <text evidence="2">Secondary metabolite biosynthesis.</text>
</comment>
<dbReference type="InterPro" id="IPR002401">
    <property type="entry name" value="Cyt_P450_E_grp-I"/>
</dbReference>
<dbReference type="PANTHER" id="PTHR24305:SF166">
    <property type="entry name" value="CYTOCHROME P450 12A4, MITOCHONDRIAL-RELATED"/>
    <property type="match status" value="1"/>
</dbReference>
<dbReference type="PRINTS" id="PR00385">
    <property type="entry name" value="P450"/>
</dbReference>
<dbReference type="InterPro" id="IPR050121">
    <property type="entry name" value="Cytochrome_P450_monoxygenase"/>
</dbReference>
<evidence type="ECO:0000256" key="5">
    <source>
        <dbReference type="ARBA" id="ARBA00022723"/>
    </source>
</evidence>
<dbReference type="GO" id="GO:0005506">
    <property type="term" value="F:iron ion binding"/>
    <property type="evidence" value="ECO:0007669"/>
    <property type="project" value="InterPro"/>
</dbReference>
<dbReference type="OrthoDB" id="1470350at2759"/>
<organism evidence="11 12">
    <name type="scientific">Auricularia subglabra (strain TFB-10046 / SS5)</name>
    <name type="common">White-rot fungus</name>
    <name type="synonym">Auricularia delicata (strain TFB10046)</name>
    <dbReference type="NCBI Taxonomy" id="717982"/>
    <lineage>
        <taxon>Eukaryota</taxon>
        <taxon>Fungi</taxon>
        <taxon>Dikarya</taxon>
        <taxon>Basidiomycota</taxon>
        <taxon>Agaricomycotina</taxon>
        <taxon>Agaricomycetes</taxon>
        <taxon>Auriculariales</taxon>
        <taxon>Auriculariaceae</taxon>
        <taxon>Auricularia</taxon>
    </lineage>
</organism>
<dbReference type="InParanoid" id="J0LDL3"/>
<dbReference type="SUPFAM" id="SSF48264">
    <property type="entry name" value="Cytochrome P450"/>
    <property type="match status" value="1"/>
</dbReference>
<feature type="signal peptide" evidence="10">
    <location>
        <begin position="1"/>
        <end position="24"/>
    </location>
</feature>
<protein>
    <submittedName>
        <fullName evidence="11">Cytochrome P450</fullName>
    </submittedName>
</protein>
<dbReference type="Pfam" id="PF00067">
    <property type="entry name" value="p450"/>
    <property type="match status" value="1"/>
</dbReference>
<feature type="chain" id="PRO_5003735695" evidence="10">
    <location>
        <begin position="25"/>
        <end position="526"/>
    </location>
</feature>
<keyword evidence="4 9" id="KW-0349">Heme</keyword>
<evidence type="ECO:0000256" key="4">
    <source>
        <dbReference type="ARBA" id="ARBA00022617"/>
    </source>
</evidence>
<evidence type="ECO:0000256" key="6">
    <source>
        <dbReference type="ARBA" id="ARBA00023002"/>
    </source>
</evidence>
<evidence type="ECO:0000256" key="9">
    <source>
        <dbReference type="PIRSR" id="PIRSR602401-1"/>
    </source>
</evidence>
<dbReference type="eggNOG" id="KOG0158">
    <property type="taxonomic scope" value="Eukaryota"/>
</dbReference>
<dbReference type="FunCoup" id="J0LDL3">
    <property type="interactions" value="59"/>
</dbReference>
<evidence type="ECO:0000313" key="12">
    <source>
        <dbReference type="Proteomes" id="UP000006514"/>
    </source>
</evidence>
<evidence type="ECO:0000256" key="3">
    <source>
        <dbReference type="ARBA" id="ARBA00010617"/>
    </source>
</evidence>
<comment type="similarity">
    <text evidence="3">Belongs to the cytochrome P450 family.</text>
</comment>
<dbReference type="EMBL" id="JH687922">
    <property type="protein sequence ID" value="EJD34765.1"/>
    <property type="molecule type" value="Genomic_DNA"/>
</dbReference>
<dbReference type="OMA" id="RTITWHE"/>
<dbReference type="PRINTS" id="PR00463">
    <property type="entry name" value="EP450I"/>
</dbReference>
<comment type="cofactor">
    <cofactor evidence="1 9">
        <name>heme</name>
        <dbReference type="ChEBI" id="CHEBI:30413"/>
    </cofactor>
</comment>
<dbReference type="KEGG" id="adl:AURDEDRAFT_155013"/>
<reference evidence="12" key="1">
    <citation type="journal article" date="2012" name="Science">
        <title>The Paleozoic origin of enzymatic lignin decomposition reconstructed from 31 fungal genomes.</title>
        <authorList>
            <person name="Floudas D."/>
            <person name="Binder M."/>
            <person name="Riley R."/>
            <person name="Barry K."/>
            <person name="Blanchette R.A."/>
            <person name="Henrissat B."/>
            <person name="Martinez A.T."/>
            <person name="Otillar R."/>
            <person name="Spatafora J.W."/>
            <person name="Yadav J.S."/>
            <person name="Aerts A."/>
            <person name="Benoit I."/>
            <person name="Boyd A."/>
            <person name="Carlson A."/>
            <person name="Copeland A."/>
            <person name="Coutinho P.M."/>
            <person name="de Vries R.P."/>
            <person name="Ferreira P."/>
            <person name="Findley K."/>
            <person name="Foster B."/>
            <person name="Gaskell J."/>
            <person name="Glotzer D."/>
            <person name="Gorecki P."/>
            <person name="Heitman J."/>
            <person name="Hesse C."/>
            <person name="Hori C."/>
            <person name="Igarashi K."/>
            <person name="Jurgens J.A."/>
            <person name="Kallen N."/>
            <person name="Kersten P."/>
            <person name="Kohler A."/>
            <person name="Kuees U."/>
            <person name="Kumar T.K.A."/>
            <person name="Kuo A."/>
            <person name="LaButti K."/>
            <person name="Larrondo L.F."/>
            <person name="Lindquist E."/>
            <person name="Ling A."/>
            <person name="Lombard V."/>
            <person name="Lucas S."/>
            <person name="Lundell T."/>
            <person name="Martin R."/>
            <person name="McLaughlin D.J."/>
            <person name="Morgenstern I."/>
            <person name="Morin E."/>
            <person name="Murat C."/>
            <person name="Nagy L.G."/>
            <person name="Nolan M."/>
            <person name="Ohm R.A."/>
            <person name="Patyshakuliyeva A."/>
            <person name="Rokas A."/>
            <person name="Ruiz-Duenas F.J."/>
            <person name="Sabat G."/>
            <person name="Salamov A."/>
            <person name="Samejima M."/>
            <person name="Schmutz J."/>
            <person name="Slot J.C."/>
            <person name="St John F."/>
            <person name="Stenlid J."/>
            <person name="Sun H."/>
            <person name="Sun S."/>
            <person name="Syed K."/>
            <person name="Tsang A."/>
            <person name="Wiebenga A."/>
            <person name="Young D."/>
            <person name="Pisabarro A."/>
            <person name="Eastwood D.C."/>
            <person name="Martin F."/>
            <person name="Cullen D."/>
            <person name="Grigoriev I.V."/>
            <person name="Hibbett D.S."/>
        </authorList>
    </citation>
    <scope>NUCLEOTIDE SEQUENCE [LARGE SCALE GENOMIC DNA]</scope>
    <source>
        <strain evidence="12">TFB10046</strain>
    </source>
</reference>
<sequence>MFGTVTVAAVGLLLARWLFRRERGDRIVLADAGPLSVPISSLWPPTSWLGSYWAHFIPFDRAGTTVIPCILPLTAQRFIYVADAAATRLILNDRHTFRKSTKQYEVFHFFGKNILGTEGDDWARHRSIARKSFGERNNALVWTEAVRILDEWLAPWDAEIAVRKQMAANVTDDLRHITLFVIASAGFGLKFSRAAVGQRRAGFCMTFNEALFKAIETMFLRVAAPRFLYALPIPALKRSDMAFVELERYVRHMIVEARADGKTLSMSGESADLFKRLIEANDADDAQGARLTDDELVSNICVYLLAGHETSSHTLTFALALLTIHPEVQEKLHSEAKRAWPDLESETWKSSSIADFGKLEYTLAVFRETLRLFPAGVRVPRWSTSATTLPCETRNSAGQWEPGCVSVAPGTACLLDITAVHMSPLYWGADAACFRPERFIDTPDRQWPRDAWVPFIAGHHVCLGQRFATVESVCILARMLRKYRLTPTPEIAKLPRSEQWRWLTKWTMAITATPGPVHLVLEHRDD</sequence>
<evidence type="ECO:0000256" key="7">
    <source>
        <dbReference type="ARBA" id="ARBA00023004"/>
    </source>
</evidence>
<dbReference type="InterPro" id="IPR036396">
    <property type="entry name" value="Cyt_P450_sf"/>
</dbReference>
<proteinExistence type="inferred from homology"/>
<evidence type="ECO:0000256" key="10">
    <source>
        <dbReference type="SAM" id="SignalP"/>
    </source>
</evidence>
<evidence type="ECO:0000256" key="8">
    <source>
        <dbReference type="ARBA" id="ARBA00023033"/>
    </source>
</evidence>
<dbReference type="GO" id="GO:0020037">
    <property type="term" value="F:heme binding"/>
    <property type="evidence" value="ECO:0007669"/>
    <property type="project" value="InterPro"/>
</dbReference>
<keyword evidence="7 9" id="KW-0408">Iron</keyword>
<gene>
    <name evidence="11" type="ORF">AURDEDRAFT_155013</name>
</gene>
<accession>J0LDL3</accession>
<keyword evidence="12" id="KW-1185">Reference proteome</keyword>
<evidence type="ECO:0000256" key="2">
    <source>
        <dbReference type="ARBA" id="ARBA00005179"/>
    </source>
</evidence>
<evidence type="ECO:0000256" key="1">
    <source>
        <dbReference type="ARBA" id="ARBA00001971"/>
    </source>
</evidence>
<keyword evidence="10" id="KW-0732">Signal</keyword>